<dbReference type="Pfam" id="PF13405">
    <property type="entry name" value="EF-hand_6"/>
    <property type="match status" value="1"/>
</dbReference>
<dbReference type="EMBL" id="HACA01002115">
    <property type="protein sequence ID" value="CDW19476.1"/>
    <property type="molecule type" value="Transcribed_RNA"/>
</dbReference>
<dbReference type="CDD" id="cd00051">
    <property type="entry name" value="EFh"/>
    <property type="match status" value="1"/>
</dbReference>
<dbReference type="InterPro" id="IPR050403">
    <property type="entry name" value="Myosin_RLC"/>
</dbReference>
<gene>
    <name evidence="5" type="primary">Dpse\GA15288</name>
</gene>
<evidence type="ECO:0000259" key="4">
    <source>
        <dbReference type="PROSITE" id="PS50222"/>
    </source>
</evidence>
<accession>A0A0K2T213</accession>
<organism evidence="5">
    <name type="scientific">Lepeophtheirus salmonis</name>
    <name type="common">Salmon louse</name>
    <name type="synonym">Caligus salmonis</name>
    <dbReference type="NCBI Taxonomy" id="72036"/>
    <lineage>
        <taxon>Eukaryota</taxon>
        <taxon>Metazoa</taxon>
        <taxon>Ecdysozoa</taxon>
        <taxon>Arthropoda</taxon>
        <taxon>Crustacea</taxon>
        <taxon>Multicrustacea</taxon>
        <taxon>Hexanauplia</taxon>
        <taxon>Copepoda</taxon>
        <taxon>Siphonostomatoida</taxon>
        <taxon>Caligidae</taxon>
        <taxon>Lepeophtheirus</taxon>
    </lineage>
</organism>
<feature type="domain" description="EF-hand" evidence="4">
    <location>
        <begin position="22"/>
        <end position="57"/>
    </location>
</feature>
<feature type="compositionally biased region" description="Polar residues" evidence="3">
    <location>
        <begin position="195"/>
        <end position="206"/>
    </location>
</feature>
<dbReference type="PANTHER" id="PTHR23049">
    <property type="entry name" value="MYOSIN REGULATORY LIGHT CHAIN 2"/>
    <property type="match status" value="1"/>
</dbReference>
<keyword evidence="2" id="KW-0106">Calcium</keyword>
<dbReference type="GO" id="GO:0043226">
    <property type="term" value="C:organelle"/>
    <property type="evidence" value="ECO:0007669"/>
    <property type="project" value="UniProtKB-ARBA"/>
</dbReference>
<feature type="region of interest" description="Disordered" evidence="3">
    <location>
        <begin position="173"/>
        <end position="222"/>
    </location>
</feature>
<feature type="non-terminal residue" evidence="5">
    <location>
        <position position="1"/>
    </location>
</feature>
<dbReference type="InterPro" id="IPR018247">
    <property type="entry name" value="EF_Hand_1_Ca_BS"/>
</dbReference>
<protein>
    <recommendedName>
        <fullName evidence="4">EF-hand domain-containing protein</fullName>
    </recommendedName>
</protein>
<dbReference type="AlphaFoldDB" id="A0A0K2T213"/>
<evidence type="ECO:0000313" key="5">
    <source>
        <dbReference type="EMBL" id="CDW19476.1"/>
    </source>
</evidence>
<feature type="compositionally biased region" description="Basic residues" evidence="3">
    <location>
        <begin position="212"/>
        <end position="222"/>
    </location>
</feature>
<evidence type="ECO:0000256" key="3">
    <source>
        <dbReference type="SAM" id="MobiDB-lite"/>
    </source>
</evidence>
<sequence>FHSSVDSLSLKMGKGSNGFSEEQVEIYRECFRLMDMDKDGVISKTDLRAAFDNVGRLMMEPELDAMLAEMNGPCNFDNMLRCFETKMAGDVNDPDDLILNAFKVYDEEISETVKGVTTVKHIIDRENFRQILMCFGDKMTAEEIDDIFEEFDYDDDTGGILTKSAVDLFVAGGMDEKEENKKEEEKDGKKAEAAQTNDAAQSNTPSAGEGAKKKKKKKKAAK</sequence>
<dbReference type="PROSITE" id="PS00018">
    <property type="entry name" value="EF_HAND_1"/>
    <property type="match status" value="1"/>
</dbReference>
<feature type="compositionally biased region" description="Basic and acidic residues" evidence="3">
    <location>
        <begin position="174"/>
        <end position="192"/>
    </location>
</feature>
<dbReference type="Gene3D" id="1.10.238.10">
    <property type="entry name" value="EF-hand"/>
    <property type="match status" value="2"/>
</dbReference>
<name>A0A0K2T213_LEPSM</name>
<dbReference type="OrthoDB" id="26525at2759"/>
<dbReference type="Pfam" id="PF13833">
    <property type="entry name" value="EF-hand_8"/>
    <property type="match status" value="1"/>
</dbReference>
<dbReference type="PROSITE" id="PS50222">
    <property type="entry name" value="EF_HAND_2"/>
    <property type="match status" value="1"/>
</dbReference>
<dbReference type="FunFam" id="1.10.238.10:FF:000178">
    <property type="entry name" value="Calmodulin-2 A"/>
    <property type="match status" value="1"/>
</dbReference>
<keyword evidence="1" id="KW-0677">Repeat</keyword>
<reference evidence="5" key="1">
    <citation type="submission" date="2014-05" db="EMBL/GenBank/DDBJ databases">
        <authorList>
            <person name="Chronopoulou M."/>
        </authorList>
    </citation>
    <scope>NUCLEOTIDE SEQUENCE</scope>
    <source>
        <tissue evidence="5">Whole organism</tissue>
    </source>
</reference>
<evidence type="ECO:0000256" key="2">
    <source>
        <dbReference type="ARBA" id="ARBA00022837"/>
    </source>
</evidence>
<evidence type="ECO:0000256" key="1">
    <source>
        <dbReference type="ARBA" id="ARBA00022737"/>
    </source>
</evidence>
<dbReference type="InterPro" id="IPR011992">
    <property type="entry name" value="EF-hand-dom_pair"/>
</dbReference>
<dbReference type="InterPro" id="IPR002048">
    <property type="entry name" value="EF_hand_dom"/>
</dbReference>
<proteinExistence type="predicted"/>
<dbReference type="GO" id="GO:0005509">
    <property type="term" value="F:calcium ion binding"/>
    <property type="evidence" value="ECO:0007669"/>
    <property type="project" value="InterPro"/>
</dbReference>
<dbReference type="SUPFAM" id="SSF47473">
    <property type="entry name" value="EF-hand"/>
    <property type="match status" value="1"/>
</dbReference>